<proteinExistence type="inferred from homology"/>
<dbReference type="Proteomes" id="UP000626092">
    <property type="component" value="Unassembled WGS sequence"/>
</dbReference>
<accession>A0A834H520</accession>
<gene>
    <name evidence="3" type="ORF">RHSIM_Rhsim03G0006300</name>
</gene>
<feature type="compositionally biased region" description="Basic and acidic residues" evidence="2">
    <location>
        <begin position="25"/>
        <end position="58"/>
    </location>
</feature>
<organism evidence="3 4">
    <name type="scientific">Rhododendron simsii</name>
    <name type="common">Sims's rhododendron</name>
    <dbReference type="NCBI Taxonomy" id="118357"/>
    <lineage>
        <taxon>Eukaryota</taxon>
        <taxon>Viridiplantae</taxon>
        <taxon>Streptophyta</taxon>
        <taxon>Embryophyta</taxon>
        <taxon>Tracheophyta</taxon>
        <taxon>Spermatophyta</taxon>
        <taxon>Magnoliopsida</taxon>
        <taxon>eudicotyledons</taxon>
        <taxon>Gunneridae</taxon>
        <taxon>Pentapetalae</taxon>
        <taxon>asterids</taxon>
        <taxon>Ericales</taxon>
        <taxon>Ericaceae</taxon>
        <taxon>Ericoideae</taxon>
        <taxon>Rhodoreae</taxon>
        <taxon>Rhododendron</taxon>
    </lineage>
</organism>
<protein>
    <submittedName>
        <fullName evidence="3">Uncharacterized protein</fullName>
    </submittedName>
</protein>
<evidence type="ECO:0000313" key="3">
    <source>
        <dbReference type="EMBL" id="KAF7148402.1"/>
    </source>
</evidence>
<dbReference type="PANTHER" id="PTHR33493">
    <property type="entry name" value="LATE EMBRYOGENESIS ABUNDANT PROTEIN 6-RELATED"/>
    <property type="match status" value="1"/>
</dbReference>
<dbReference type="OrthoDB" id="758082at2759"/>
<dbReference type="AlphaFoldDB" id="A0A834H520"/>
<reference evidence="3" key="1">
    <citation type="submission" date="2019-11" db="EMBL/GenBank/DDBJ databases">
        <authorList>
            <person name="Liu Y."/>
            <person name="Hou J."/>
            <person name="Li T.-Q."/>
            <person name="Guan C.-H."/>
            <person name="Wu X."/>
            <person name="Wu H.-Z."/>
            <person name="Ling F."/>
            <person name="Zhang R."/>
            <person name="Shi X.-G."/>
            <person name="Ren J.-P."/>
            <person name="Chen E.-F."/>
            <person name="Sun J.-M."/>
        </authorList>
    </citation>
    <scope>NUCLEOTIDE SEQUENCE</scope>
    <source>
        <strain evidence="3">Adult_tree_wgs_1</strain>
        <tissue evidence="3">Leaves</tissue>
    </source>
</reference>
<comment type="caution">
    <text evidence="3">The sequence shown here is derived from an EMBL/GenBank/DDBJ whole genome shotgun (WGS) entry which is preliminary data.</text>
</comment>
<evidence type="ECO:0000313" key="4">
    <source>
        <dbReference type="Proteomes" id="UP000626092"/>
    </source>
</evidence>
<feature type="compositionally biased region" description="Low complexity" evidence="2">
    <location>
        <begin position="167"/>
        <end position="186"/>
    </location>
</feature>
<dbReference type="GO" id="GO:0009793">
    <property type="term" value="P:embryo development ending in seed dormancy"/>
    <property type="evidence" value="ECO:0007669"/>
    <property type="project" value="InterPro"/>
</dbReference>
<comment type="similarity">
    <text evidence="1">Belongs to the LEA type 1 family.</text>
</comment>
<feature type="region of interest" description="Disordered" evidence="2">
    <location>
        <begin position="224"/>
        <end position="258"/>
    </location>
</feature>
<keyword evidence="4" id="KW-1185">Reference proteome</keyword>
<sequence length="258" mass="25858">MQTAKNAAASAKESAANVAATAKSGMDKTKATVQEKVERMSAHDPMQKDMATERKQEKIHQAEYNKQGAHENNAAARQAIATGGAGTFTAVGRAQNSTPGAGTQGTQNYSAGGDHRLNTHTHPTGGHNPAHLTGSNATGYGTGQNAHNLGGMNIGGADAAYPDDRIGSGPNTTHNTTGGDHGLNTHAHPSGGHNPGYLTGTNATGYGTGQNAHNLGGVNTGGADAVYPDDPIGSGPNTTRNTIGGAPGTGQGTGGTYQ</sequence>
<feature type="compositionally biased region" description="Gly residues" evidence="2">
    <location>
        <begin position="245"/>
        <end position="258"/>
    </location>
</feature>
<dbReference type="EMBL" id="WJXA01000003">
    <property type="protein sequence ID" value="KAF7148402.1"/>
    <property type="molecule type" value="Genomic_DNA"/>
</dbReference>
<feature type="compositionally biased region" description="Polar residues" evidence="2">
    <location>
        <begin position="199"/>
        <end position="211"/>
    </location>
</feature>
<evidence type="ECO:0000256" key="1">
    <source>
        <dbReference type="ARBA" id="ARBA00010975"/>
    </source>
</evidence>
<name>A0A834H520_RHOSS</name>
<evidence type="ECO:0000256" key="2">
    <source>
        <dbReference type="SAM" id="MobiDB-lite"/>
    </source>
</evidence>
<dbReference type="Pfam" id="PF03760">
    <property type="entry name" value="LEA_1"/>
    <property type="match status" value="1"/>
</dbReference>
<feature type="compositionally biased region" description="Low complexity" evidence="2">
    <location>
        <begin position="1"/>
        <end position="24"/>
    </location>
</feature>
<feature type="region of interest" description="Disordered" evidence="2">
    <location>
        <begin position="1"/>
        <end position="58"/>
    </location>
</feature>
<dbReference type="PANTHER" id="PTHR33493:SF2">
    <property type="entry name" value="LATE EMBRYOGENESIS ABUNDANT PROTEIN 46"/>
    <property type="match status" value="1"/>
</dbReference>
<dbReference type="InterPro" id="IPR005513">
    <property type="entry name" value="LEA_1"/>
</dbReference>
<feature type="region of interest" description="Disordered" evidence="2">
    <location>
        <begin position="163"/>
        <end position="211"/>
    </location>
</feature>